<reference evidence="3" key="1">
    <citation type="submission" date="2016-10" db="EMBL/GenBank/DDBJ databases">
        <authorList>
            <person name="Varghese N."/>
            <person name="Submissions S."/>
        </authorList>
    </citation>
    <scope>NUCLEOTIDE SEQUENCE [LARGE SCALE GENOMIC DNA]</scope>
    <source>
        <strain evidence="3">Z-7934</strain>
    </source>
</reference>
<gene>
    <name evidence="2" type="ORF">SAMN05192551_11114</name>
</gene>
<evidence type="ECO:0000313" key="2">
    <source>
        <dbReference type="EMBL" id="SFI29366.1"/>
    </source>
</evidence>
<protein>
    <submittedName>
        <fullName evidence="2">Uncharacterized protein</fullName>
    </submittedName>
</protein>
<dbReference type="STRING" id="69895.SAMN05192551_11114"/>
<feature type="transmembrane region" description="Helical" evidence="1">
    <location>
        <begin position="7"/>
        <end position="24"/>
    </location>
</feature>
<evidence type="ECO:0000256" key="1">
    <source>
        <dbReference type="SAM" id="Phobius"/>
    </source>
</evidence>
<sequence>MIDMKDRKTMLVLLITLCWVLITFSGWFGYWFFGLCLAVVLMLLHMVLGSVQNDQLSKKMLIYPLLSWTVLWLVGFYIAEHYAQAFEGVMPSFTVLGFHPSFGAIIIAYWIGGLLTLTVGLNLYASEWLSEDSWNDFKAKIEKLNQEQSKV</sequence>
<feature type="transmembrane region" description="Helical" evidence="1">
    <location>
        <begin position="99"/>
        <end position="124"/>
    </location>
</feature>
<evidence type="ECO:0000313" key="3">
    <source>
        <dbReference type="Proteomes" id="UP000199287"/>
    </source>
</evidence>
<accession>A0A1I3H166</accession>
<dbReference type="OrthoDB" id="1953790at2"/>
<keyword evidence="1" id="KW-1133">Transmembrane helix</keyword>
<name>A0A1I3H166_9FIRM</name>
<keyword evidence="1" id="KW-0472">Membrane</keyword>
<feature type="transmembrane region" description="Helical" evidence="1">
    <location>
        <begin position="30"/>
        <end position="48"/>
    </location>
</feature>
<proteinExistence type="predicted"/>
<dbReference type="AlphaFoldDB" id="A0A1I3H166"/>
<dbReference type="RefSeq" id="WP_093373490.1">
    <property type="nucleotide sequence ID" value="NZ_FOQA01000011.1"/>
</dbReference>
<dbReference type="EMBL" id="FOQA01000011">
    <property type="protein sequence ID" value="SFI29366.1"/>
    <property type="molecule type" value="Genomic_DNA"/>
</dbReference>
<dbReference type="Proteomes" id="UP000199287">
    <property type="component" value="Unassembled WGS sequence"/>
</dbReference>
<organism evidence="2 3">
    <name type="scientific">Tindallia magadiensis</name>
    <dbReference type="NCBI Taxonomy" id="69895"/>
    <lineage>
        <taxon>Bacteria</taxon>
        <taxon>Bacillati</taxon>
        <taxon>Bacillota</taxon>
        <taxon>Clostridia</taxon>
        <taxon>Peptostreptococcales</taxon>
        <taxon>Tindalliaceae</taxon>
        <taxon>Tindallia</taxon>
    </lineage>
</organism>
<feature type="transmembrane region" description="Helical" evidence="1">
    <location>
        <begin position="60"/>
        <end position="79"/>
    </location>
</feature>
<keyword evidence="1" id="KW-0812">Transmembrane</keyword>
<keyword evidence="3" id="KW-1185">Reference proteome</keyword>